<dbReference type="PANTHER" id="PTHR37816:SF1">
    <property type="entry name" value="TOXIN"/>
    <property type="match status" value="1"/>
</dbReference>
<dbReference type="AlphaFoldDB" id="A0A7X6BDY3"/>
<protein>
    <submittedName>
        <fullName evidence="1">Adenylate kinase family enzyme</fullName>
    </submittedName>
</protein>
<dbReference type="PANTHER" id="PTHR37816">
    <property type="entry name" value="YALI0E33011P"/>
    <property type="match status" value="1"/>
</dbReference>
<name>A0A7X6BDY3_9SPHN</name>
<dbReference type="EMBL" id="JAATJB010000008">
    <property type="protein sequence ID" value="NJB98371.1"/>
    <property type="molecule type" value="Genomic_DNA"/>
</dbReference>
<dbReference type="InterPro" id="IPR052922">
    <property type="entry name" value="Cytidylate_Kinase-2"/>
</dbReference>
<keyword evidence="1" id="KW-0418">Kinase</keyword>
<accession>A0A7X6BDY3</accession>
<dbReference type="Gene3D" id="3.40.50.300">
    <property type="entry name" value="P-loop containing nucleotide triphosphate hydrolases"/>
    <property type="match status" value="1"/>
</dbReference>
<evidence type="ECO:0000313" key="1">
    <source>
        <dbReference type="EMBL" id="NJB98371.1"/>
    </source>
</evidence>
<comment type="caution">
    <text evidence="1">The sequence shown here is derived from an EMBL/GenBank/DDBJ whole genome shotgun (WGS) entry which is preliminary data.</text>
</comment>
<sequence>MTLDQLGPRLCILGPSNSGKSTLAVAIASARGLAPIHLDQLHHRPHTDWVPRPADDFAALHDAAIRGDSWVIEGNYTRLLPQRLARATGVLLLDVPTSVSLYRYVRRCWFERERHGALAGGRDSVKWAMLHHILVATRANRARYRRMFEDIALPKAMLASPRAITDFYRRNDLRR</sequence>
<dbReference type="InterPro" id="IPR027417">
    <property type="entry name" value="P-loop_NTPase"/>
</dbReference>
<gene>
    <name evidence="1" type="ORF">GGR89_002703</name>
</gene>
<evidence type="ECO:0000313" key="2">
    <source>
        <dbReference type="Proteomes" id="UP000531251"/>
    </source>
</evidence>
<organism evidence="1 2">
    <name type="scientific">Sphingomonas trueperi</name>
    <dbReference type="NCBI Taxonomy" id="53317"/>
    <lineage>
        <taxon>Bacteria</taxon>
        <taxon>Pseudomonadati</taxon>
        <taxon>Pseudomonadota</taxon>
        <taxon>Alphaproteobacteria</taxon>
        <taxon>Sphingomonadales</taxon>
        <taxon>Sphingomonadaceae</taxon>
        <taxon>Sphingomonas</taxon>
    </lineage>
</organism>
<dbReference type="SUPFAM" id="SSF52540">
    <property type="entry name" value="P-loop containing nucleoside triphosphate hydrolases"/>
    <property type="match status" value="1"/>
</dbReference>
<proteinExistence type="predicted"/>
<dbReference type="GO" id="GO:0016301">
    <property type="term" value="F:kinase activity"/>
    <property type="evidence" value="ECO:0007669"/>
    <property type="project" value="UniProtKB-KW"/>
</dbReference>
<dbReference type="RefSeq" id="WP_125977327.1">
    <property type="nucleotide sequence ID" value="NZ_BAAADY010000023.1"/>
</dbReference>
<keyword evidence="2" id="KW-1185">Reference proteome</keyword>
<keyword evidence="1" id="KW-0808">Transferase</keyword>
<dbReference type="Proteomes" id="UP000531251">
    <property type="component" value="Unassembled WGS sequence"/>
</dbReference>
<reference evidence="1 2" key="1">
    <citation type="submission" date="2020-03" db="EMBL/GenBank/DDBJ databases">
        <title>Genomic Encyclopedia of Type Strains, Phase IV (KMG-IV): sequencing the most valuable type-strain genomes for metagenomic binning, comparative biology and taxonomic classification.</title>
        <authorList>
            <person name="Goeker M."/>
        </authorList>
    </citation>
    <scope>NUCLEOTIDE SEQUENCE [LARGE SCALE GENOMIC DNA]</scope>
    <source>
        <strain evidence="1 2">DSM 7225</strain>
    </source>
</reference>